<sequence>MDRISPKIKEGAKVSVLGPVVGESIAHPLLGELWKTKRLLATGQKPVSTSQCINNNLEESSSSETDIFSGSDSKSSQNKSEAINTNNRNNIQWINEIATIDPRQVSRSYSSTPVVYIADIPNAMPRQFFEQFMPVDFIVSIVVPATNRHVHECETGWIDLTWMEFIRFIGILTIMTYVKCADICDYWSTKQETSRVLLTFGQYMTHQ</sequence>
<keyword evidence="4" id="KW-1185">Reference proteome</keyword>
<evidence type="ECO:0000313" key="3">
    <source>
        <dbReference type="EMBL" id="CAG8834033.1"/>
    </source>
</evidence>
<feature type="domain" description="PiggyBac transposable element-derived protein" evidence="2">
    <location>
        <begin position="125"/>
        <end position="205"/>
    </location>
</feature>
<evidence type="ECO:0000256" key="1">
    <source>
        <dbReference type="SAM" id="MobiDB-lite"/>
    </source>
</evidence>
<reference evidence="3 4" key="1">
    <citation type="submission" date="2021-06" db="EMBL/GenBank/DDBJ databases">
        <authorList>
            <person name="Kallberg Y."/>
            <person name="Tangrot J."/>
            <person name="Rosling A."/>
        </authorList>
    </citation>
    <scope>NUCLEOTIDE SEQUENCE [LARGE SCALE GENOMIC DNA]</scope>
    <source>
        <strain evidence="3 4">120-4 pot B 10/14</strain>
    </source>
</reference>
<dbReference type="EMBL" id="CAJVQB010048512">
    <property type="protein sequence ID" value="CAG8834033.1"/>
    <property type="molecule type" value="Genomic_DNA"/>
</dbReference>
<dbReference type="InterPro" id="IPR029526">
    <property type="entry name" value="PGBD"/>
</dbReference>
<organism evidence="3 4">
    <name type="scientific">Gigaspora margarita</name>
    <dbReference type="NCBI Taxonomy" id="4874"/>
    <lineage>
        <taxon>Eukaryota</taxon>
        <taxon>Fungi</taxon>
        <taxon>Fungi incertae sedis</taxon>
        <taxon>Mucoromycota</taxon>
        <taxon>Glomeromycotina</taxon>
        <taxon>Glomeromycetes</taxon>
        <taxon>Diversisporales</taxon>
        <taxon>Gigasporaceae</taxon>
        <taxon>Gigaspora</taxon>
    </lineage>
</organism>
<name>A0ABN7WK95_GIGMA</name>
<gene>
    <name evidence="3" type="ORF">GMARGA_LOCUS31851</name>
</gene>
<dbReference type="Proteomes" id="UP000789901">
    <property type="component" value="Unassembled WGS sequence"/>
</dbReference>
<proteinExistence type="predicted"/>
<evidence type="ECO:0000259" key="2">
    <source>
        <dbReference type="Pfam" id="PF13843"/>
    </source>
</evidence>
<dbReference type="Pfam" id="PF13843">
    <property type="entry name" value="DDE_Tnp_1_7"/>
    <property type="match status" value="1"/>
</dbReference>
<feature type="region of interest" description="Disordered" evidence="1">
    <location>
        <begin position="51"/>
        <end position="84"/>
    </location>
</feature>
<evidence type="ECO:0000313" key="4">
    <source>
        <dbReference type="Proteomes" id="UP000789901"/>
    </source>
</evidence>
<accession>A0ABN7WK95</accession>
<feature type="compositionally biased region" description="Low complexity" evidence="1">
    <location>
        <begin position="58"/>
        <end position="84"/>
    </location>
</feature>
<protein>
    <submittedName>
        <fullName evidence="3">34058_t:CDS:1</fullName>
    </submittedName>
</protein>
<comment type="caution">
    <text evidence="3">The sequence shown here is derived from an EMBL/GenBank/DDBJ whole genome shotgun (WGS) entry which is preliminary data.</text>
</comment>